<dbReference type="Proteomes" id="UP000552709">
    <property type="component" value="Unassembled WGS sequence"/>
</dbReference>
<dbReference type="PROSITE" id="PS51257">
    <property type="entry name" value="PROKAR_LIPOPROTEIN"/>
    <property type="match status" value="1"/>
</dbReference>
<dbReference type="AlphaFoldDB" id="A0A7W8NE35"/>
<reference evidence="3 4" key="1">
    <citation type="submission" date="2020-08" db="EMBL/GenBank/DDBJ databases">
        <title>Genomic Encyclopedia of Type Strains, Phase IV (KMG-IV): sequencing the most valuable type-strain genomes for metagenomic binning, comparative biology and taxonomic classification.</title>
        <authorList>
            <person name="Goeker M."/>
        </authorList>
    </citation>
    <scope>NUCLEOTIDE SEQUENCE [LARGE SCALE GENOMIC DNA]</scope>
    <source>
        <strain evidence="3 4">DSM 27939</strain>
    </source>
</reference>
<evidence type="ECO:0000256" key="1">
    <source>
        <dbReference type="ARBA" id="ARBA00022729"/>
    </source>
</evidence>
<dbReference type="Pfam" id="PF13205">
    <property type="entry name" value="Big_5"/>
    <property type="match status" value="1"/>
</dbReference>
<accession>A0A7W8NE35</accession>
<evidence type="ECO:0000313" key="4">
    <source>
        <dbReference type="Proteomes" id="UP000552709"/>
    </source>
</evidence>
<evidence type="ECO:0000259" key="2">
    <source>
        <dbReference type="Pfam" id="PF13205"/>
    </source>
</evidence>
<evidence type="ECO:0000313" key="3">
    <source>
        <dbReference type="EMBL" id="MBB5361393.1"/>
    </source>
</evidence>
<proteinExistence type="predicted"/>
<gene>
    <name evidence="3" type="ORF">HNQ08_000464</name>
</gene>
<feature type="domain" description="SbsA Ig-like" evidence="2">
    <location>
        <begin position="29"/>
        <end position="137"/>
    </location>
</feature>
<organism evidence="3 4">
    <name type="scientific">Deinococcus humi</name>
    <dbReference type="NCBI Taxonomy" id="662880"/>
    <lineage>
        <taxon>Bacteria</taxon>
        <taxon>Thermotogati</taxon>
        <taxon>Deinococcota</taxon>
        <taxon>Deinococci</taxon>
        <taxon>Deinococcales</taxon>
        <taxon>Deinococcaceae</taxon>
        <taxon>Deinococcus</taxon>
    </lineage>
</organism>
<keyword evidence="1" id="KW-0732">Signal</keyword>
<dbReference type="Gene3D" id="2.60.40.3710">
    <property type="match status" value="1"/>
</dbReference>
<protein>
    <recommendedName>
        <fullName evidence="2">SbsA Ig-like domain-containing protein</fullName>
    </recommendedName>
</protein>
<dbReference type="InterPro" id="IPR032812">
    <property type="entry name" value="SbsA_Ig"/>
</dbReference>
<sequence>MNDGRTSALVLLVTLGLTACGGGTPGPVTGAPELLAVSPANGAVGVRKDTNIELSFSQPMNRASVEAAYVSFSDGLRRDEVTFVWNANGTKVTVDPKGDLSYADGTAAPMTYSFLVGPSAASLSGGTLPESTVSFKTARLFKTVLGSQAGLDGYTSSRNTASSNAQIGSKIARAGGMSDMVPEGYATVSVRAFFSFDLSGLPLTVAPEDISAATLSLEQVTVYPTSAYADMSTEAEKLILEGVSYGDQLTIADFGLPALSLVTPTFSTDASLKRRSAEVLAQVRDDVRNRAARGNRTQYRLRFPKDQPEGNYGFADFATAEDSARAPGLELHYLAP</sequence>
<keyword evidence="4" id="KW-1185">Reference proteome</keyword>
<comment type="caution">
    <text evidence="3">The sequence shown here is derived from an EMBL/GenBank/DDBJ whole genome shotgun (WGS) entry which is preliminary data.</text>
</comment>
<name>A0A7W8NE35_9DEIO</name>
<dbReference type="RefSeq" id="WP_184127475.1">
    <property type="nucleotide sequence ID" value="NZ_JACHFL010000001.1"/>
</dbReference>
<dbReference type="EMBL" id="JACHFL010000001">
    <property type="protein sequence ID" value="MBB5361393.1"/>
    <property type="molecule type" value="Genomic_DNA"/>
</dbReference>